<evidence type="ECO:0000256" key="1">
    <source>
        <dbReference type="SAM" id="MobiDB-lite"/>
    </source>
</evidence>
<protein>
    <submittedName>
        <fullName evidence="3">Uncharacterized protein</fullName>
    </submittedName>
</protein>
<feature type="signal peptide" evidence="2">
    <location>
        <begin position="1"/>
        <end position="21"/>
    </location>
</feature>
<evidence type="ECO:0000313" key="3">
    <source>
        <dbReference type="EMBL" id="GFO16075.1"/>
    </source>
</evidence>
<dbReference type="AlphaFoldDB" id="A0AAV4B671"/>
<keyword evidence="4" id="KW-1185">Reference proteome</keyword>
<evidence type="ECO:0000256" key="2">
    <source>
        <dbReference type="SAM" id="SignalP"/>
    </source>
</evidence>
<organism evidence="3 4">
    <name type="scientific">Plakobranchus ocellatus</name>
    <dbReference type="NCBI Taxonomy" id="259542"/>
    <lineage>
        <taxon>Eukaryota</taxon>
        <taxon>Metazoa</taxon>
        <taxon>Spiralia</taxon>
        <taxon>Lophotrochozoa</taxon>
        <taxon>Mollusca</taxon>
        <taxon>Gastropoda</taxon>
        <taxon>Heterobranchia</taxon>
        <taxon>Euthyneura</taxon>
        <taxon>Panpulmonata</taxon>
        <taxon>Sacoglossa</taxon>
        <taxon>Placobranchoidea</taxon>
        <taxon>Plakobranchidae</taxon>
        <taxon>Plakobranchus</taxon>
    </lineage>
</organism>
<accession>A0AAV4B671</accession>
<evidence type="ECO:0000313" key="4">
    <source>
        <dbReference type="Proteomes" id="UP000735302"/>
    </source>
</evidence>
<sequence>MVKQVAATVLLLALVGHSASPQQGDRRLLGHPSGQAVGGVARTRDRRVLADLMVGSLSIDPPQSLVESKDGTIERKYEFTAVRLVRFFWCLRLFIHLLLLQSCGQDQDCYHLNLIVTIDIRANCNLFNYLMAPQMTPYSRGSLLDSFASHVPGSSLNTISGGPSGGSNLPPPEPPQVLMNALGPTQPLNIAPPPGAATPTSPVDKFMNMVNGFGSQGQPASPTASSSGQQSAGSGRMIPVAGKLKQMVTKWATHLGHKAWYEAHGCVDPANALHGKHGRLAGMVLQVSHGKSRRLQCGPTLTATSVLLVGYYKSRRLQCGPTLTATSVLHVSHDKSRRLQCGPTLTATSVLQVSHVKSRRLQCGPTLTATSVLLVGYYKSRRLQCGPTLTATSVLQVSHDKSRRLQCGPTLTDTCS</sequence>
<name>A0AAV4B671_9GAST</name>
<feature type="chain" id="PRO_5043349094" evidence="2">
    <location>
        <begin position="22"/>
        <end position="416"/>
    </location>
</feature>
<dbReference type="Proteomes" id="UP000735302">
    <property type="component" value="Unassembled WGS sequence"/>
</dbReference>
<feature type="region of interest" description="Disordered" evidence="1">
    <location>
        <begin position="212"/>
        <end position="235"/>
    </location>
</feature>
<dbReference type="EMBL" id="BLXT01004644">
    <property type="protein sequence ID" value="GFO16075.1"/>
    <property type="molecule type" value="Genomic_DNA"/>
</dbReference>
<comment type="caution">
    <text evidence="3">The sequence shown here is derived from an EMBL/GenBank/DDBJ whole genome shotgun (WGS) entry which is preliminary data.</text>
</comment>
<reference evidence="3 4" key="1">
    <citation type="journal article" date="2021" name="Elife">
        <title>Chloroplast acquisition without the gene transfer in kleptoplastic sea slugs, Plakobranchus ocellatus.</title>
        <authorList>
            <person name="Maeda T."/>
            <person name="Takahashi S."/>
            <person name="Yoshida T."/>
            <person name="Shimamura S."/>
            <person name="Takaki Y."/>
            <person name="Nagai Y."/>
            <person name="Toyoda A."/>
            <person name="Suzuki Y."/>
            <person name="Arimoto A."/>
            <person name="Ishii H."/>
            <person name="Satoh N."/>
            <person name="Nishiyama T."/>
            <person name="Hasebe M."/>
            <person name="Maruyama T."/>
            <person name="Minagawa J."/>
            <person name="Obokata J."/>
            <person name="Shigenobu S."/>
        </authorList>
    </citation>
    <scope>NUCLEOTIDE SEQUENCE [LARGE SCALE GENOMIC DNA]</scope>
</reference>
<gene>
    <name evidence="3" type="ORF">PoB_004258000</name>
</gene>
<proteinExistence type="predicted"/>
<feature type="compositionally biased region" description="Low complexity" evidence="1">
    <location>
        <begin position="216"/>
        <end position="235"/>
    </location>
</feature>
<keyword evidence="2" id="KW-0732">Signal</keyword>